<dbReference type="GeneID" id="54356946"/>
<organism evidence="3">
    <name type="scientific">Dissoconium aciculare CBS 342.82</name>
    <dbReference type="NCBI Taxonomy" id="1314786"/>
    <lineage>
        <taxon>Eukaryota</taxon>
        <taxon>Fungi</taxon>
        <taxon>Dikarya</taxon>
        <taxon>Ascomycota</taxon>
        <taxon>Pezizomycotina</taxon>
        <taxon>Dothideomycetes</taxon>
        <taxon>Dothideomycetidae</taxon>
        <taxon>Mycosphaerellales</taxon>
        <taxon>Dissoconiaceae</taxon>
        <taxon>Dissoconium</taxon>
    </lineage>
</organism>
<proteinExistence type="predicted"/>
<feature type="compositionally biased region" description="Low complexity" evidence="1">
    <location>
        <begin position="229"/>
        <end position="252"/>
    </location>
</feature>
<dbReference type="RefSeq" id="XP_033461855.1">
    <property type="nucleotide sequence ID" value="XM_033599147.1"/>
</dbReference>
<evidence type="ECO:0000256" key="1">
    <source>
        <dbReference type="SAM" id="MobiDB-lite"/>
    </source>
</evidence>
<keyword evidence="2" id="KW-1185">Reference proteome</keyword>
<feature type="region of interest" description="Disordered" evidence="1">
    <location>
        <begin position="328"/>
        <end position="358"/>
    </location>
</feature>
<name>A0A6J3MB07_9PEZI</name>
<dbReference type="AlphaFoldDB" id="A0A6J3MB07"/>
<gene>
    <name evidence="3" type="ORF">K489DRAFT_142387</name>
</gene>
<reference evidence="3" key="1">
    <citation type="submission" date="2020-01" db="EMBL/GenBank/DDBJ databases">
        <authorList>
            <consortium name="DOE Joint Genome Institute"/>
            <person name="Haridas S."/>
            <person name="Albert R."/>
            <person name="Binder M."/>
            <person name="Bloem J."/>
            <person name="Labutti K."/>
            <person name="Salamov A."/>
            <person name="Andreopoulos B."/>
            <person name="Baker S.E."/>
            <person name="Barry K."/>
            <person name="Bills G."/>
            <person name="Bluhm B.H."/>
            <person name="Cannon C."/>
            <person name="Castanera R."/>
            <person name="Culley D.E."/>
            <person name="Daum C."/>
            <person name="Ezra D."/>
            <person name="Gonzalez J.B."/>
            <person name="Henrissat B."/>
            <person name="Kuo A."/>
            <person name="Liang C."/>
            <person name="Lipzen A."/>
            <person name="Lutzoni F."/>
            <person name="Magnuson J."/>
            <person name="Mondo S."/>
            <person name="Nolan M."/>
            <person name="Ohm R."/>
            <person name="Pangilinan J."/>
            <person name="Park H.-J."/>
            <person name="Ramirez L."/>
            <person name="Alfaro M."/>
            <person name="Sun H."/>
            <person name="Tritt A."/>
            <person name="Yoshinaga Y."/>
            <person name="Zwiers L.-H."/>
            <person name="Turgeon B.G."/>
            <person name="Goodwin S.B."/>
            <person name="Spatafora J.W."/>
            <person name="Crous P.W."/>
            <person name="Grigoriev I.V."/>
        </authorList>
    </citation>
    <scope>NUCLEOTIDE SEQUENCE</scope>
    <source>
        <strain evidence="3">CBS 342.82</strain>
    </source>
</reference>
<reference evidence="3" key="2">
    <citation type="submission" date="2020-04" db="EMBL/GenBank/DDBJ databases">
        <authorList>
            <consortium name="NCBI Genome Project"/>
        </authorList>
    </citation>
    <scope>NUCLEOTIDE SEQUENCE</scope>
    <source>
        <strain evidence="3">CBS 342.82</strain>
    </source>
</reference>
<feature type="compositionally biased region" description="Polar residues" evidence="1">
    <location>
        <begin position="152"/>
        <end position="164"/>
    </location>
</feature>
<reference evidence="3" key="3">
    <citation type="submission" date="2025-08" db="UniProtKB">
        <authorList>
            <consortium name="RefSeq"/>
        </authorList>
    </citation>
    <scope>IDENTIFICATION</scope>
    <source>
        <strain evidence="3">CBS 342.82</strain>
    </source>
</reference>
<sequence>MNLPAATVRVCSQTNLNKFEPSTLQRSSPKKSVRLAQACLSPPRASQTLDGLSSSSESLVHGLGLITDKAGDLQSARLSYLSDMSFSSASIDAASLHEPNRFMQPARIDGSLDSLILRDPRKSLARHSSQAIPKSMMPVVRNRPQPTDHSKSSSAPDTRISSPSVHHKYKQDGSFTPRCLKIKARASGFFQKLVPQTTAEKPSDDAEPSQHRRYSFVPGKDTLRPDAVSTGTGRSLSRSLSLGSLLHTSRVPSRTRRSDPPSSSLARKAHSRTQPPSTSPTDSENANLSLDSSISLREDSEASLLTVIDRAGDDAFDRATTLLCGLPCKSSPSSSSISLGRVRRLTAGRKENSPGVSR</sequence>
<evidence type="ECO:0000313" key="2">
    <source>
        <dbReference type="Proteomes" id="UP000504637"/>
    </source>
</evidence>
<feature type="compositionally biased region" description="Basic and acidic residues" evidence="1">
    <location>
        <begin position="201"/>
        <end position="210"/>
    </location>
</feature>
<protein>
    <submittedName>
        <fullName evidence="3">Uncharacterized protein</fullName>
    </submittedName>
</protein>
<dbReference type="Proteomes" id="UP000504637">
    <property type="component" value="Unplaced"/>
</dbReference>
<evidence type="ECO:0000313" key="3">
    <source>
        <dbReference type="RefSeq" id="XP_033461855.1"/>
    </source>
</evidence>
<feature type="compositionally biased region" description="Polar residues" evidence="1">
    <location>
        <begin position="272"/>
        <end position="288"/>
    </location>
</feature>
<accession>A0A6J3MB07</accession>
<feature type="region of interest" description="Disordered" evidence="1">
    <location>
        <begin position="123"/>
        <end position="172"/>
    </location>
</feature>
<feature type="region of interest" description="Disordered" evidence="1">
    <location>
        <begin position="193"/>
        <end position="288"/>
    </location>
</feature>